<comment type="caution">
    <text evidence="2">The sequence shown here is derived from an EMBL/GenBank/DDBJ whole genome shotgun (WGS) entry which is preliminary data.</text>
</comment>
<feature type="compositionally biased region" description="Polar residues" evidence="1">
    <location>
        <begin position="607"/>
        <end position="617"/>
    </location>
</feature>
<accession>A0AAW1R1S5</accession>
<name>A0AAW1R1S5_9CHLO</name>
<organism evidence="2 3">
    <name type="scientific">Apatococcus lobatus</name>
    <dbReference type="NCBI Taxonomy" id="904363"/>
    <lineage>
        <taxon>Eukaryota</taxon>
        <taxon>Viridiplantae</taxon>
        <taxon>Chlorophyta</taxon>
        <taxon>core chlorophytes</taxon>
        <taxon>Trebouxiophyceae</taxon>
        <taxon>Chlorellales</taxon>
        <taxon>Chlorellaceae</taxon>
        <taxon>Apatococcus</taxon>
    </lineage>
</organism>
<reference evidence="2 3" key="1">
    <citation type="journal article" date="2024" name="Nat. Commun.">
        <title>Phylogenomics reveals the evolutionary origins of lichenization in chlorophyte algae.</title>
        <authorList>
            <person name="Puginier C."/>
            <person name="Libourel C."/>
            <person name="Otte J."/>
            <person name="Skaloud P."/>
            <person name="Haon M."/>
            <person name="Grisel S."/>
            <person name="Petersen M."/>
            <person name="Berrin J.G."/>
            <person name="Delaux P.M."/>
            <person name="Dal Grande F."/>
            <person name="Keller J."/>
        </authorList>
    </citation>
    <scope>NUCLEOTIDE SEQUENCE [LARGE SCALE GENOMIC DNA]</scope>
    <source>
        <strain evidence="2 3">SAG 2145</strain>
    </source>
</reference>
<dbReference type="Proteomes" id="UP001438707">
    <property type="component" value="Unassembled WGS sequence"/>
</dbReference>
<dbReference type="EMBL" id="JALJOS010000017">
    <property type="protein sequence ID" value="KAK9827850.1"/>
    <property type="molecule type" value="Genomic_DNA"/>
</dbReference>
<evidence type="ECO:0008006" key="4">
    <source>
        <dbReference type="Google" id="ProtNLM"/>
    </source>
</evidence>
<dbReference type="AlphaFoldDB" id="A0AAW1R1S5"/>
<gene>
    <name evidence="2" type="ORF">WJX74_005628</name>
</gene>
<evidence type="ECO:0000313" key="2">
    <source>
        <dbReference type="EMBL" id="KAK9827850.1"/>
    </source>
</evidence>
<feature type="region of interest" description="Disordered" evidence="1">
    <location>
        <begin position="604"/>
        <end position="630"/>
    </location>
</feature>
<evidence type="ECO:0000256" key="1">
    <source>
        <dbReference type="SAM" id="MobiDB-lite"/>
    </source>
</evidence>
<proteinExistence type="predicted"/>
<keyword evidence="3" id="KW-1185">Reference proteome</keyword>
<evidence type="ECO:0000313" key="3">
    <source>
        <dbReference type="Proteomes" id="UP001438707"/>
    </source>
</evidence>
<protein>
    <recommendedName>
        <fullName evidence="4">Protein kinase domain-containing protein</fullName>
    </recommendedName>
</protein>
<sequence>MTTSKLVPKAFPQAPVRTAGLLVMDALEAIAKVERQIDKVQAGGKTAVAQGRAEDAHWLRQKEQLIALRALGKQLPEMNCAQAQRAAGAQVPLRDGGQDAYLDIFDRMPPPRTFGGIWAEWNCPPNSPEPMFNIGRPYNAHGLAAALACEVFGNFLDRCQDLPVQRAACVAILNLSRDLCESYSSNTGAEAMKEIKRYLPDAKTKCRGGETTMMWAFRRHLLTYLQSQNAEIFPELEPASVSAASASAHDGAVSICGASWDELADSLLIVGKQDFETGEGSNPQMQAAACYAVGLASRRSHPILKETVVPAFGLEVVGNSIKVSALFFTNKICMEPLTDFITLMDFYDSQPKRMYYAARVLQAVCMGLQDLHQLYTKAEHTPAALPATDQSSLQLPDMFRRPSYEEVVHVGSNPRSSTWQCIKGDGSTTLPKITTAPYPSGLHQEAGQAGVVPQLRHTTRKYPGGQYLIEMDYLNPADGWLALNHFSGNWSAAKKILEELLIQWQACCNGRAVHGDLRAPNIFLRVDAAQRILEARFLDLAWAGEEGTASYPGFLSGRANWPLDDPNGKPMTQALDCKQLQDSLQLCQRAARARQRALRPEAASCRAQLSASHTKPSPRQMARQAKLHSPKQPFNCHGPLVLLQLLQLRLHRSSVDQGNN</sequence>